<accession>A0A485BI98</accession>
<evidence type="ECO:0000256" key="4">
    <source>
        <dbReference type="ARBA" id="ARBA00022597"/>
    </source>
</evidence>
<dbReference type="AlphaFoldDB" id="A0A485BI98"/>
<evidence type="ECO:0000256" key="9">
    <source>
        <dbReference type="SAM" id="Phobius"/>
    </source>
</evidence>
<dbReference type="GO" id="GO:0005886">
    <property type="term" value="C:plasma membrane"/>
    <property type="evidence" value="ECO:0007669"/>
    <property type="project" value="UniProtKB-SubCell"/>
</dbReference>
<dbReference type="GO" id="GO:0009401">
    <property type="term" value="P:phosphoenolpyruvate-dependent sugar phosphotransferase system"/>
    <property type="evidence" value="ECO:0007669"/>
    <property type="project" value="UniProtKB-KW"/>
</dbReference>
<gene>
    <name evidence="11" type="primary">ptsG_3</name>
    <name evidence="11" type="ORF">NCTC13038_01419</name>
</gene>
<evidence type="ECO:0000259" key="10">
    <source>
        <dbReference type="Pfam" id="PF02378"/>
    </source>
</evidence>
<comment type="subcellular location">
    <subcellularLocation>
        <location evidence="1">Cell membrane</location>
        <topology evidence="1">Multi-pass membrane protein</topology>
    </subcellularLocation>
</comment>
<keyword evidence="3" id="KW-1003">Cell membrane</keyword>
<feature type="domain" description="Phosphotransferase system EIIC" evidence="10">
    <location>
        <begin position="10"/>
        <end position="105"/>
    </location>
</feature>
<evidence type="ECO:0000313" key="11">
    <source>
        <dbReference type="EMBL" id="VFS68489.1"/>
    </source>
</evidence>
<feature type="transmembrane region" description="Helical" evidence="9">
    <location>
        <begin position="101"/>
        <end position="123"/>
    </location>
</feature>
<evidence type="ECO:0000256" key="5">
    <source>
        <dbReference type="ARBA" id="ARBA00022683"/>
    </source>
</evidence>
<sequence length="127" mass="13961">MPGSRSGEFTNAAGAVFHGDINRFYAGDGTAGMFMSGFFPIMMFGLPVRRWRCTSLRRKSVVRWLAVCCCPLAITAFLTGVTEPLEFLFMFLAPLLYLLHAVLTGISLFVATSLGYSCGLLLLRRGH</sequence>
<proteinExistence type="predicted"/>
<keyword evidence="2" id="KW-0813">Transport</keyword>
<dbReference type="PANTHER" id="PTHR30009:SF4">
    <property type="entry name" value="PTS SYSTEM N-ACETYLGLUCOSAMINE-SPECIFIC EIICBA COMPONENT"/>
    <property type="match status" value="1"/>
</dbReference>
<evidence type="ECO:0000256" key="7">
    <source>
        <dbReference type="ARBA" id="ARBA00022989"/>
    </source>
</evidence>
<dbReference type="GO" id="GO:0008982">
    <property type="term" value="F:protein-N(PI)-phosphohistidine-sugar phosphotransferase activity"/>
    <property type="evidence" value="ECO:0007669"/>
    <property type="project" value="InterPro"/>
</dbReference>
<dbReference type="Proteomes" id="UP000332594">
    <property type="component" value="Unassembled WGS sequence"/>
</dbReference>
<feature type="transmembrane region" description="Helical" evidence="9">
    <location>
        <begin position="31"/>
        <end position="49"/>
    </location>
</feature>
<evidence type="ECO:0000256" key="6">
    <source>
        <dbReference type="ARBA" id="ARBA00022692"/>
    </source>
</evidence>
<evidence type="ECO:0000256" key="3">
    <source>
        <dbReference type="ARBA" id="ARBA00022475"/>
    </source>
</evidence>
<dbReference type="GO" id="GO:0090563">
    <property type="term" value="F:protein-phosphocysteine-sugar phosphotransferase activity"/>
    <property type="evidence" value="ECO:0007669"/>
    <property type="project" value="TreeGrafter"/>
</dbReference>
<evidence type="ECO:0000256" key="2">
    <source>
        <dbReference type="ARBA" id="ARBA00022448"/>
    </source>
</evidence>
<reference evidence="11 12" key="1">
    <citation type="submission" date="2019-03" db="EMBL/GenBank/DDBJ databases">
        <authorList>
            <consortium name="Pathogen Informatics"/>
        </authorList>
    </citation>
    <scope>NUCLEOTIDE SEQUENCE [LARGE SCALE GENOMIC DNA]</scope>
    <source>
        <strain evidence="11 12">NCTC13038</strain>
    </source>
</reference>
<dbReference type="Pfam" id="PF02378">
    <property type="entry name" value="PTS_EIIC"/>
    <property type="match status" value="1"/>
</dbReference>
<dbReference type="EMBL" id="CAADJG010000002">
    <property type="protein sequence ID" value="VFS68489.1"/>
    <property type="molecule type" value="Genomic_DNA"/>
</dbReference>
<name>A0A485BI98_RAOTE</name>
<dbReference type="InterPro" id="IPR003352">
    <property type="entry name" value="PTS_EIIC"/>
</dbReference>
<evidence type="ECO:0000256" key="1">
    <source>
        <dbReference type="ARBA" id="ARBA00004651"/>
    </source>
</evidence>
<keyword evidence="4" id="KW-0762">Sugar transport</keyword>
<keyword evidence="5" id="KW-0598">Phosphotransferase system</keyword>
<dbReference type="PANTHER" id="PTHR30009">
    <property type="entry name" value="CYTOCHROME C-TYPE SYNTHESIS PROTEIN AND PTS TRANSMEMBRANE COMPONENT"/>
    <property type="match status" value="1"/>
</dbReference>
<keyword evidence="6 9" id="KW-0812">Transmembrane</keyword>
<dbReference type="GO" id="GO:0015764">
    <property type="term" value="P:N-acetylglucosamine transport"/>
    <property type="evidence" value="ECO:0007669"/>
    <property type="project" value="TreeGrafter"/>
</dbReference>
<evidence type="ECO:0000256" key="8">
    <source>
        <dbReference type="ARBA" id="ARBA00023136"/>
    </source>
</evidence>
<keyword evidence="7 9" id="KW-1133">Transmembrane helix</keyword>
<evidence type="ECO:0000313" key="12">
    <source>
        <dbReference type="Proteomes" id="UP000332594"/>
    </source>
</evidence>
<dbReference type="InterPro" id="IPR050429">
    <property type="entry name" value="PTS_Glucose_EIICBA"/>
</dbReference>
<organism evidence="11 12">
    <name type="scientific">Raoultella terrigena</name>
    <name type="common">Klebsiella terrigena</name>
    <dbReference type="NCBI Taxonomy" id="577"/>
    <lineage>
        <taxon>Bacteria</taxon>
        <taxon>Pseudomonadati</taxon>
        <taxon>Pseudomonadota</taxon>
        <taxon>Gammaproteobacteria</taxon>
        <taxon>Enterobacterales</taxon>
        <taxon>Enterobacteriaceae</taxon>
        <taxon>Klebsiella/Raoultella group</taxon>
        <taxon>Raoultella</taxon>
    </lineage>
</organism>
<keyword evidence="8 9" id="KW-0472">Membrane</keyword>
<feature type="transmembrane region" description="Helical" evidence="9">
    <location>
        <begin position="61"/>
        <end position="81"/>
    </location>
</feature>
<protein>
    <submittedName>
        <fullName evidence="11">EIICB-Glc</fullName>
    </submittedName>
</protein>